<gene>
    <name evidence="2" type="ORF">ACH5RR_041236</name>
</gene>
<dbReference type="Proteomes" id="UP001630127">
    <property type="component" value="Unassembled WGS sequence"/>
</dbReference>
<reference evidence="2 3" key="1">
    <citation type="submission" date="2024-11" db="EMBL/GenBank/DDBJ databases">
        <title>A near-complete genome assembly of Cinchona calisaya.</title>
        <authorList>
            <person name="Lian D.C."/>
            <person name="Zhao X.W."/>
            <person name="Wei L."/>
        </authorList>
    </citation>
    <scope>NUCLEOTIDE SEQUENCE [LARGE SCALE GENOMIC DNA]</scope>
    <source>
        <tissue evidence="2">Nenye</tissue>
    </source>
</reference>
<keyword evidence="3" id="KW-1185">Reference proteome</keyword>
<comment type="caution">
    <text evidence="2">The sequence shown here is derived from an EMBL/GenBank/DDBJ whole genome shotgun (WGS) entry which is preliminary data.</text>
</comment>
<sequence>MEEEEDEERGWGGNSLRRKEEKDRREVFRRWRRIRKEELKGGDFSINGVCRRLAEKEKWRQEEGFIWIEVGMEGGERLRTGEKIQGHFGKTITDVWIIQTF</sequence>
<organism evidence="2 3">
    <name type="scientific">Cinchona calisaya</name>
    <dbReference type="NCBI Taxonomy" id="153742"/>
    <lineage>
        <taxon>Eukaryota</taxon>
        <taxon>Viridiplantae</taxon>
        <taxon>Streptophyta</taxon>
        <taxon>Embryophyta</taxon>
        <taxon>Tracheophyta</taxon>
        <taxon>Spermatophyta</taxon>
        <taxon>Magnoliopsida</taxon>
        <taxon>eudicotyledons</taxon>
        <taxon>Gunneridae</taxon>
        <taxon>Pentapetalae</taxon>
        <taxon>asterids</taxon>
        <taxon>lamiids</taxon>
        <taxon>Gentianales</taxon>
        <taxon>Rubiaceae</taxon>
        <taxon>Cinchonoideae</taxon>
        <taxon>Cinchoneae</taxon>
        <taxon>Cinchona</taxon>
    </lineage>
</organism>
<evidence type="ECO:0000313" key="2">
    <source>
        <dbReference type="EMBL" id="KAL3498504.1"/>
    </source>
</evidence>
<protein>
    <submittedName>
        <fullName evidence="2">Uncharacterized protein</fullName>
    </submittedName>
</protein>
<feature type="region of interest" description="Disordered" evidence="1">
    <location>
        <begin position="1"/>
        <end position="24"/>
    </location>
</feature>
<dbReference type="EMBL" id="JBJUIK010000017">
    <property type="protein sequence ID" value="KAL3498504.1"/>
    <property type="molecule type" value="Genomic_DNA"/>
</dbReference>
<evidence type="ECO:0000313" key="3">
    <source>
        <dbReference type="Proteomes" id="UP001630127"/>
    </source>
</evidence>
<evidence type="ECO:0000256" key="1">
    <source>
        <dbReference type="SAM" id="MobiDB-lite"/>
    </source>
</evidence>
<proteinExistence type="predicted"/>
<dbReference type="AlphaFoldDB" id="A0ABD2XW96"/>
<name>A0ABD2XW96_9GENT</name>
<accession>A0ABD2XW96</accession>